<protein>
    <submittedName>
        <fullName evidence="1">Uncharacterized protein</fullName>
    </submittedName>
</protein>
<accession>A0A8S9WSK6</accession>
<evidence type="ECO:0000313" key="1">
    <source>
        <dbReference type="EMBL" id="KAF6198385.1"/>
    </source>
</evidence>
<comment type="caution">
    <text evidence="1">The sequence shown here is derived from an EMBL/GenBank/DDBJ whole genome shotgun (WGS) entry which is preliminary data.</text>
</comment>
<reference evidence="1" key="1">
    <citation type="journal article" date="2021" name="Mol. Ecol. Resour.">
        <title>Apolygus lucorum genome provides insights into omnivorousness and mesophyll feeding.</title>
        <authorList>
            <person name="Liu Y."/>
            <person name="Liu H."/>
            <person name="Wang H."/>
            <person name="Huang T."/>
            <person name="Liu B."/>
            <person name="Yang B."/>
            <person name="Yin L."/>
            <person name="Li B."/>
            <person name="Zhang Y."/>
            <person name="Zhang S."/>
            <person name="Jiang F."/>
            <person name="Zhang X."/>
            <person name="Ren Y."/>
            <person name="Wang B."/>
            <person name="Wang S."/>
            <person name="Lu Y."/>
            <person name="Wu K."/>
            <person name="Fan W."/>
            <person name="Wang G."/>
        </authorList>
    </citation>
    <scope>NUCLEOTIDE SEQUENCE</scope>
    <source>
        <strain evidence="1">12Hb</strain>
    </source>
</reference>
<dbReference type="AlphaFoldDB" id="A0A8S9WSK6"/>
<organism evidence="1 2">
    <name type="scientific">Apolygus lucorum</name>
    <name type="common">Small green plant bug</name>
    <name type="synonym">Lygocoris lucorum</name>
    <dbReference type="NCBI Taxonomy" id="248454"/>
    <lineage>
        <taxon>Eukaryota</taxon>
        <taxon>Metazoa</taxon>
        <taxon>Ecdysozoa</taxon>
        <taxon>Arthropoda</taxon>
        <taxon>Hexapoda</taxon>
        <taxon>Insecta</taxon>
        <taxon>Pterygota</taxon>
        <taxon>Neoptera</taxon>
        <taxon>Paraneoptera</taxon>
        <taxon>Hemiptera</taxon>
        <taxon>Heteroptera</taxon>
        <taxon>Panheteroptera</taxon>
        <taxon>Cimicomorpha</taxon>
        <taxon>Miridae</taxon>
        <taxon>Mirini</taxon>
        <taxon>Apolygus</taxon>
    </lineage>
</organism>
<proteinExistence type="predicted"/>
<dbReference type="EMBL" id="WIXP02000016">
    <property type="protein sequence ID" value="KAF6198385.1"/>
    <property type="molecule type" value="Genomic_DNA"/>
</dbReference>
<evidence type="ECO:0000313" key="2">
    <source>
        <dbReference type="Proteomes" id="UP000466442"/>
    </source>
</evidence>
<dbReference type="Proteomes" id="UP000466442">
    <property type="component" value="Linkage Group LG16"/>
</dbReference>
<name>A0A8S9WSK6_APOLU</name>
<sequence length="91" mass="10719">MSKEDQELFNISRNRDENLGVGGLPRACSTSVLKIRNPSQFWAKCFQLSPRNIHATYQPMRYFTSYNFNHLVDQWSVHNTFSSHSTQIQFY</sequence>
<gene>
    <name evidence="1" type="ORF">GE061_008133</name>
</gene>
<keyword evidence="2" id="KW-1185">Reference proteome</keyword>